<evidence type="ECO:0000313" key="7">
    <source>
        <dbReference type="EMBL" id="MBK1825563.1"/>
    </source>
</evidence>
<dbReference type="Proteomes" id="UP000658278">
    <property type="component" value="Unassembled WGS sequence"/>
</dbReference>
<dbReference type="AlphaFoldDB" id="A0A934R7V8"/>
<feature type="domain" description="Sulfatase N-terminal" evidence="6">
    <location>
        <begin position="2"/>
        <end position="313"/>
    </location>
</feature>
<dbReference type="PANTHER" id="PTHR42693">
    <property type="entry name" value="ARYLSULFATASE FAMILY MEMBER"/>
    <property type="match status" value="1"/>
</dbReference>
<dbReference type="InterPro" id="IPR050738">
    <property type="entry name" value="Sulfatase"/>
</dbReference>
<dbReference type="GO" id="GO:0046872">
    <property type="term" value="F:metal ion binding"/>
    <property type="evidence" value="ECO:0007669"/>
    <property type="project" value="UniProtKB-KW"/>
</dbReference>
<dbReference type="InterPro" id="IPR017850">
    <property type="entry name" value="Alkaline_phosphatase_core_sf"/>
</dbReference>
<proteinExistence type="inferred from homology"/>
<protein>
    <submittedName>
        <fullName evidence="7">Sulfatase-like hydrolase/transferase</fullName>
    </submittedName>
</protein>
<keyword evidence="4" id="KW-0106">Calcium</keyword>
<comment type="similarity">
    <text evidence="1">Belongs to the sulfatase family.</text>
</comment>
<feature type="region of interest" description="Disordered" evidence="5">
    <location>
        <begin position="188"/>
        <end position="211"/>
    </location>
</feature>
<accession>A0A934R7V8</accession>
<evidence type="ECO:0000256" key="2">
    <source>
        <dbReference type="ARBA" id="ARBA00022723"/>
    </source>
</evidence>
<evidence type="ECO:0000256" key="3">
    <source>
        <dbReference type="ARBA" id="ARBA00022801"/>
    </source>
</evidence>
<reference evidence="7" key="1">
    <citation type="submission" date="2021-01" db="EMBL/GenBank/DDBJ databases">
        <title>Modified the classification status of verrucomicrobia.</title>
        <authorList>
            <person name="Feng X."/>
        </authorList>
    </citation>
    <scope>NUCLEOTIDE SEQUENCE</scope>
    <source>
        <strain evidence="7">KCTC 22201</strain>
    </source>
</reference>
<sequence length="424" mass="47532">MILILADDLGYEAIGVNGAEQVQTPNLDRLAGEGVRFTNCFANPICTPSRVKIMTGQYNVRNYTKFGELDRGQTTFARLAQEAGYATCIAGKWQLGVEKDSPQHFGFEESLLWNHTRRNQKKVKGKRVDTRFVNPQLELNGEPVDYGNGEYAPQLCADFVSEFIEANKDQPFLVYYPMILTHCPFDPTPDSSDWDPTRPGSTTYKGDQNRPQKHFKDMASYMDKIVGQLEARLVDLGIRDNTLILFTGDNGTDTPIVTRWEGKAIAGDKGNMTDAGTRVPLIASWPGKIKSGLVTDELVDFADFLPTLCEVMQIPLPEDYPGDGVSLWPALNGGERHKPYAYVWFSGHGKFPANVYARTKEYRYLCNLDLSNPVFADVSKPYAPITLDPTRLNSEQENIMSELRQKVGDMAKVPTIRKPNKRAK</sequence>
<dbReference type="EMBL" id="JAENII010000001">
    <property type="protein sequence ID" value="MBK1825563.1"/>
    <property type="molecule type" value="Genomic_DNA"/>
</dbReference>
<dbReference type="CDD" id="cd16151">
    <property type="entry name" value="sulfatase_like"/>
    <property type="match status" value="1"/>
</dbReference>
<keyword evidence="8" id="KW-1185">Reference proteome</keyword>
<dbReference type="PROSITE" id="PS00523">
    <property type="entry name" value="SULFATASE_1"/>
    <property type="match status" value="1"/>
</dbReference>
<organism evidence="7 8">
    <name type="scientific">Haloferula rosea</name>
    <dbReference type="NCBI Taxonomy" id="490093"/>
    <lineage>
        <taxon>Bacteria</taxon>
        <taxon>Pseudomonadati</taxon>
        <taxon>Verrucomicrobiota</taxon>
        <taxon>Verrucomicrobiia</taxon>
        <taxon>Verrucomicrobiales</taxon>
        <taxon>Verrucomicrobiaceae</taxon>
        <taxon>Haloferula</taxon>
    </lineage>
</organism>
<keyword evidence="2" id="KW-0479">Metal-binding</keyword>
<dbReference type="InterPro" id="IPR024607">
    <property type="entry name" value="Sulfatase_CS"/>
</dbReference>
<comment type="caution">
    <text evidence="7">The sequence shown here is derived from an EMBL/GenBank/DDBJ whole genome shotgun (WGS) entry which is preliminary data.</text>
</comment>
<keyword evidence="3 7" id="KW-0378">Hydrolase</keyword>
<name>A0A934R7V8_9BACT</name>
<evidence type="ECO:0000256" key="1">
    <source>
        <dbReference type="ARBA" id="ARBA00008779"/>
    </source>
</evidence>
<dbReference type="GO" id="GO:0004065">
    <property type="term" value="F:arylsulfatase activity"/>
    <property type="evidence" value="ECO:0007669"/>
    <property type="project" value="TreeGrafter"/>
</dbReference>
<evidence type="ECO:0000313" key="8">
    <source>
        <dbReference type="Proteomes" id="UP000658278"/>
    </source>
</evidence>
<dbReference type="Gene3D" id="3.40.720.10">
    <property type="entry name" value="Alkaline Phosphatase, subunit A"/>
    <property type="match status" value="1"/>
</dbReference>
<gene>
    <name evidence="7" type="ORF">JIN81_00905</name>
</gene>
<dbReference type="InterPro" id="IPR000917">
    <property type="entry name" value="Sulfatase_N"/>
</dbReference>
<evidence type="ECO:0000259" key="6">
    <source>
        <dbReference type="Pfam" id="PF00884"/>
    </source>
</evidence>
<dbReference type="SUPFAM" id="SSF53649">
    <property type="entry name" value="Alkaline phosphatase-like"/>
    <property type="match status" value="1"/>
</dbReference>
<evidence type="ECO:0000256" key="5">
    <source>
        <dbReference type="SAM" id="MobiDB-lite"/>
    </source>
</evidence>
<dbReference type="Pfam" id="PF00884">
    <property type="entry name" value="Sulfatase"/>
    <property type="match status" value="1"/>
</dbReference>
<dbReference type="PANTHER" id="PTHR42693:SF53">
    <property type="entry name" value="ENDO-4-O-SULFATASE"/>
    <property type="match status" value="1"/>
</dbReference>
<evidence type="ECO:0000256" key="4">
    <source>
        <dbReference type="ARBA" id="ARBA00022837"/>
    </source>
</evidence>